<dbReference type="Gramene" id="rna27176">
    <property type="protein sequence ID" value="RHN64364.1"/>
    <property type="gene ID" value="gene27176"/>
</dbReference>
<dbReference type="InterPro" id="IPR000182">
    <property type="entry name" value="GNAT_dom"/>
</dbReference>
<evidence type="ECO:0000313" key="2">
    <source>
        <dbReference type="EMBL" id="RHN64364.1"/>
    </source>
</evidence>
<sequence>MADTYSIESKVVIREFDEDRDVKVVGKLERNCTEINGTTKKGFSIFTNMMSNGDPLSRIRFYPLHVMLVAEMVESKELVGVVKGCIKSVQTPSGSLFKMGCILGLRVSPIHRRKGVGLKLVTSIEEWMLTNGADYAFLATEKNNNASKNLFTNKCNYFNFTSLIIFLHPPTSFPTNHISKKDVKIDKISIDQAISFYTRILKTKELYPLDMDIILKEKLSLGTWVSYYKDEGFKLNIEDIITHKSTTSSSWIIFSLWNTCEACDNNLQVKTKLFQPLRFLHATLNHAKDKICPCLRMFDSMCNNSTFGFLFLYGLHGEGENLGGLMESIWRFTSRLGEKLKECRVVITELGFGDPLVNHVPKIDSMSCIDDMWYTKRLGNHSDDENDELVEVMKRQLGNVFVDPRDF</sequence>
<dbReference type="Proteomes" id="UP000265566">
    <property type="component" value="Chromosome 4"/>
</dbReference>
<reference evidence="2" key="1">
    <citation type="journal article" date="2018" name="Nat. Plants">
        <title>Whole-genome landscape of Medicago truncatula symbiotic genes.</title>
        <authorList>
            <person name="Pecrix Y."/>
            <person name="Gamas P."/>
            <person name="Carrere S."/>
        </authorList>
    </citation>
    <scope>NUCLEOTIDE SEQUENCE</scope>
    <source>
        <tissue evidence="2">Leaves</tissue>
    </source>
</reference>
<dbReference type="Pfam" id="PF00583">
    <property type="entry name" value="Acetyltransf_1"/>
    <property type="match status" value="1"/>
</dbReference>
<name>A0A396IJ64_MEDTR</name>
<feature type="domain" description="N-acetyltransferase" evidence="1">
    <location>
        <begin position="11"/>
        <end position="220"/>
    </location>
</feature>
<evidence type="ECO:0000259" key="1">
    <source>
        <dbReference type="PROSITE" id="PS51186"/>
    </source>
</evidence>
<dbReference type="AlphaFoldDB" id="A0A396IJ64"/>
<gene>
    <name evidence="2" type="ORF">MtrunA17_Chr4g0068331</name>
</gene>
<dbReference type="CDD" id="cd04301">
    <property type="entry name" value="NAT_SF"/>
    <property type="match status" value="1"/>
</dbReference>
<dbReference type="PROSITE" id="PS51186">
    <property type="entry name" value="GNAT"/>
    <property type="match status" value="1"/>
</dbReference>
<dbReference type="InterPro" id="IPR016181">
    <property type="entry name" value="Acyl_CoA_acyltransferase"/>
</dbReference>
<dbReference type="GO" id="GO:0016747">
    <property type="term" value="F:acyltransferase activity, transferring groups other than amino-acyl groups"/>
    <property type="evidence" value="ECO:0007669"/>
    <property type="project" value="InterPro"/>
</dbReference>
<dbReference type="PANTHER" id="PTHR47370:SF4">
    <property type="entry name" value="N-ACETYLTRANSFERASE HLS1-LIKE-RELATED"/>
    <property type="match status" value="1"/>
</dbReference>
<dbReference type="InterPro" id="IPR052810">
    <property type="entry name" value="Plant_NAT"/>
</dbReference>
<accession>A0A396IJ64</accession>
<protein>
    <submittedName>
        <fullName evidence="2">Putative transcription regulator GNAT family</fullName>
    </submittedName>
</protein>
<proteinExistence type="predicted"/>
<comment type="caution">
    <text evidence="2">The sequence shown here is derived from an EMBL/GenBank/DDBJ whole genome shotgun (WGS) entry which is preliminary data.</text>
</comment>
<dbReference type="SUPFAM" id="SSF55729">
    <property type="entry name" value="Acyl-CoA N-acyltransferases (Nat)"/>
    <property type="match status" value="1"/>
</dbReference>
<dbReference type="EMBL" id="PSQE01000004">
    <property type="protein sequence ID" value="RHN64364.1"/>
    <property type="molecule type" value="Genomic_DNA"/>
</dbReference>
<dbReference type="PANTHER" id="PTHR47370">
    <property type="entry name" value="ACYL-COA N-ACYLTRANSFERASES (NAT) SUPERFAMILY PROTEIN"/>
    <property type="match status" value="1"/>
</dbReference>
<organism evidence="2">
    <name type="scientific">Medicago truncatula</name>
    <name type="common">Barrel medic</name>
    <name type="synonym">Medicago tribuloides</name>
    <dbReference type="NCBI Taxonomy" id="3880"/>
    <lineage>
        <taxon>Eukaryota</taxon>
        <taxon>Viridiplantae</taxon>
        <taxon>Streptophyta</taxon>
        <taxon>Embryophyta</taxon>
        <taxon>Tracheophyta</taxon>
        <taxon>Spermatophyta</taxon>
        <taxon>Magnoliopsida</taxon>
        <taxon>eudicotyledons</taxon>
        <taxon>Gunneridae</taxon>
        <taxon>Pentapetalae</taxon>
        <taxon>rosids</taxon>
        <taxon>fabids</taxon>
        <taxon>Fabales</taxon>
        <taxon>Fabaceae</taxon>
        <taxon>Papilionoideae</taxon>
        <taxon>50 kb inversion clade</taxon>
        <taxon>NPAAA clade</taxon>
        <taxon>Hologalegina</taxon>
        <taxon>IRL clade</taxon>
        <taxon>Trifolieae</taxon>
        <taxon>Medicago</taxon>
    </lineage>
</organism>
<dbReference type="Gene3D" id="3.40.630.30">
    <property type="match status" value="1"/>
</dbReference>
<dbReference type="OrthoDB" id="1735852at2759"/>